<name>A0A0D2AXR7_9PEZI</name>
<dbReference type="VEuPathDB" id="FungiDB:PV09_04786"/>
<reference evidence="1 2" key="1">
    <citation type="submission" date="2015-01" db="EMBL/GenBank/DDBJ databases">
        <title>The Genome Sequence of Ochroconis gallopava CBS43764.</title>
        <authorList>
            <consortium name="The Broad Institute Genomics Platform"/>
            <person name="Cuomo C."/>
            <person name="de Hoog S."/>
            <person name="Gorbushina A."/>
            <person name="Stielow B."/>
            <person name="Teixiera M."/>
            <person name="Abouelleil A."/>
            <person name="Chapman S.B."/>
            <person name="Priest M."/>
            <person name="Young S.K."/>
            <person name="Wortman J."/>
            <person name="Nusbaum C."/>
            <person name="Birren B."/>
        </authorList>
    </citation>
    <scope>NUCLEOTIDE SEQUENCE [LARGE SCALE GENOMIC DNA]</scope>
    <source>
        <strain evidence="1 2">CBS 43764</strain>
    </source>
</reference>
<sequence>MSPWGVLRGVIFSFEPPFQRPGRPIAATHAQTPCPCGGFKLSHCPQSLALCYQPWSAPKIKSRTAWPDDGYSVCTDWFDGTKRPPLAGSPGAPRSADQTVWPRKLAEAVLPPRRFDNRLFCHVVETQIWCCTSRSNHPQPGNYRKASHCSSPALRAEHLSSSRERFGTLLITSFSRTALFICRGPGFVRNYVQVACTPGCILHVPSNAPPKEYPCLLPLHTDG</sequence>
<dbReference type="Proteomes" id="UP000053259">
    <property type="component" value="Unassembled WGS sequence"/>
</dbReference>
<dbReference type="EMBL" id="KN847542">
    <property type="protein sequence ID" value="KIW03949.1"/>
    <property type="molecule type" value="Genomic_DNA"/>
</dbReference>
<accession>A0A0D2AXR7</accession>
<keyword evidence="2" id="KW-1185">Reference proteome</keyword>
<protein>
    <submittedName>
        <fullName evidence="1">Uncharacterized protein</fullName>
    </submittedName>
</protein>
<proteinExistence type="predicted"/>
<dbReference type="GeneID" id="27312759"/>
<organism evidence="1 2">
    <name type="scientific">Verruconis gallopava</name>
    <dbReference type="NCBI Taxonomy" id="253628"/>
    <lineage>
        <taxon>Eukaryota</taxon>
        <taxon>Fungi</taxon>
        <taxon>Dikarya</taxon>
        <taxon>Ascomycota</taxon>
        <taxon>Pezizomycotina</taxon>
        <taxon>Dothideomycetes</taxon>
        <taxon>Pleosporomycetidae</taxon>
        <taxon>Venturiales</taxon>
        <taxon>Sympoventuriaceae</taxon>
        <taxon>Verruconis</taxon>
    </lineage>
</organism>
<evidence type="ECO:0000313" key="1">
    <source>
        <dbReference type="EMBL" id="KIW03949.1"/>
    </source>
</evidence>
<evidence type="ECO:0000313" key="2">
    <source>
        <dbReference type="Proteomes" id="UP000053259"/>
    </source>
</evidence>
<dbReference type="RefSeq" id="XP_016213818.1">
    <property type="nucleotide sequence ID" value="XM_016358200.1"/>
</dbReference>
<dbReference type="HOGENOM" id="CLU_1240970_0_0_1"/>
<dbReference type="InParanoid" id="A0A0D2AXR7"/>
<gene>
    <name evidence="1" type="ORF">PV09_04786</name>
</gene>
<dbReference type="AlphaFoldDB" id="A0A0D2AXR7"/>